<evidence type="ECO:0000313" key="3">
    <source>
        <dbReference type="EMBL" id="VDL58073.1"/>
    </source>
</evidence>
<keyword evidence="2" id="KW-0732">Signal</keyword>
<feature type="region of interest" description="Disordered" evidence="1">
    <location>
        <begin position="48"/>
        <end position="157"/>
    </location>
</feature>
<evidence type="ECO:0000256" key="2">
    <source>
        <dbReference type="SAM" id="SignalP"/>
    </source>
</evidence>
<reference evidence="3 4" key="2">
    <citation type="submission" date="2018-11" db="EMBL/GenBank/DDBJ databases">
        <authorList>
            <consortium name="Pathogen Informatics"/>
        </authorList>
    </citation>
    <scope>NUCLEOTIDE SEQUENCE [LARGE SCALE GENOMIC DNA]</scope>
</reference>
<protein>
    <submittedName>
        <fullName evidence="3 5">Uncharacterized protein</fullName>
    </submittedName>
</protein>
<organism evidence="5">
    <name type="scientific">Hymenolepis diminuta</name>
    <name type="common">Rat tapeworm</name>
    <dbReference type="NCBI Taxonomy" id="6216"/>
    <lineage>
        <taxon>Eukaryota</taxon>
        <taxon>Metazoa</taxon>
        <taxon>Spiralia</taxon>
        <taxon>Lophotrochozoa</taxon>
        <taxon>Platyhelminthes</taxon>
        <taxon>Cestoda</taxon>
        <taxon>Eucestoda</taxon>
        <taxon>Cyclophyllidea</taxon>
        <taxon>Hymenolepididae</taxon>
        <taxon>Hymenolepis</taxon>
    </lineage>
</organism>
<accession>A0A0R3SLE2</accession>
<dbReference type="OrthoDB" id="6247131at2759"/>
<dbReference type="EMBL" id="UYSG01003337">
    <property type="protein sequence ID" value="VDL58073.1"/>
    <property type="molecule type" value="Genomic_DNA"/>
</dbReference>
<gene>
    <name evidence="3" type="ORF">HDID_LOCUS5755</name>
</gene>
<dbReference type="Proteomes" id="UP000274504">
    <property type="component" value="Unassembled WGS sequence"/>
</dbReference>
<feature type="compositionally biased region" description="Pro residues" evidence="1">
    <location>
        <begin position="75"/>
        <end position="85"/>
    </location>
</feature>
<feature type="chain" id="PRO_5043131324" evidence="2">
    <location>
        <begin position="19"/>
        <end position="516"/>
    </location>
</feature>
<reference evidence="5" key="1">
    <citation type="submission" date="2017-02" db="UniProtKB">
        <authorList>
            <consortium name="WormBaseParasite"/>
        </authorList>
    </citation>
    <scope>IDENTIFICATION</scope>
</reference>
<evidence type="ECO:0000313" key="5">
    <source>
        <dbReference type="WBParaSite" id="HDID_0000575701-mRNA-1"/>
    </source>
</evidence>
<name>A0A0R3SLE2_HYMDI</name>
<sequence length="516" mass="58585">MACTKILIYLLLLGFVASENPVKSLKCDCYAEKIPKHCYKLCQSATQPPPPTRHGIPQPWTPVPGYGLGDGQNNPRPPPPNPTRPPEPRRRGPCPNGNCPIQRESNPSRRIWGFDCPDGNCKQGSQPKPPPNNRQRRRSFYQQGQRGKDSGGIRPIGWGGNCTDGYCPQGKQPPPNYPPRCNWRQQGRNSSEKNKPYILKFGSSGLNKPKPSPELILKPAKYQACLEDGSCGCWGGDNIYGSMQQLQYNKTSPCEPYGCGYLYGSSCGLRWMDLYTDYEGFPGHTRIDFVTKSEIIRLMPHIDYDFANVLFFVEPGFARYIIDKHMDLPNLLFHMDEPVLYKMMQTVPQLDNRISGFTPIEISNVFCRVYDQCHFMTKFSEKNKNVIMYKVKYLEHCRGRDRITPIDIITPTTPATNSPEDPLFTESQIVAIEMKIPKFRVLIPRITKERAKLVKTLTKNFPKLFIDLPDEVVKRMNNFLNTSGDKLDGLSNEVIVEGMIGSSVDVISFLVKRLFM</sequence>
<dbReference type="AlphaFoldDB" id="A0A0R3SLE2"/>
<evidence type="ECO:0000256" key="1">
    <source>
        <dbReference type="SAM" id="MobiDB-lite"/>
    </source>
</evidence>
<dbReference type="WBParaSite" id="HDID_0000575701-mRNA-1">
    <property type="protein sequence ID" value="HDID_0000575701-mRNA-1"/>
    <property type="gene ID" value="HDID_0000575701"/>
</dbReference>
<evidence type="ECO:0000313" key="4">
    <source>
        <dbReference type="Proteomes" id="UP000274504"/>
    </source>
</evidence>
<proteinExistence type="predicted"/>
<feature type="signal peptide" evidence="2">
    <location>
        <begin position="1"/>
        <end position="18"/>
    </location>
</feature>